<accession>A0A9Q1GDM7</accession>
<protein>
    <submittedName>
        <fullName evidence="1">Uncharacterized protein</fullName>
    </submittedName>
</protein>
<gene>
    <name evidence="1" type="ORF">SKAU_G00024260</name>
</gene>
<sequence length="88" mass="10296">MSPWEMEFHKLLSIKTTESVNQGKFCLKGFRTFRAFEPQSAARPSLSRDSDWGEKKFQARERCSGSVGGWWIKEDLQFPKAEWEYCSP</sequence>
<dbReference type="EMBL" id="JAINUF010000001">
    <property type="protein sequence ID" value="KAJ8381648.1"/>
    <property type="molecule type" value="Genomic_DNA"/>
</dbReference>
<dbReference type="Proteomes" id="UP001152622">
    <property type="component" value="Chromosome 1"/>
</dbReference>
<proteinExistence type="predicted"/>
<comment type="caution">
    <text evidence="1">The sequence shown here is derived from an EMBL/GenBank/DDBJ whole genome shotgun (WGS) entry which is preliminary data.</text>
</comment>
<keyword evidence="2" id="KW-1185">Reference proteome</keyword>
<dbReference type="AlphaFoldDB" id="A0A9Q1GDM7"/>
<evidence type="ECO:0000313" key="1">
    <source>
        <dbReference type="EMBL" id="KAJ8381648.1"/>
    </source>
</evidence>
<reference evidence="1" key="1">
    <citation type="journal article" date="2023" name="Science">
        <title>Genome structures resolve the early diversification of teleost fishes.</title>
        <authorList>
            <person name="Parey E."/>
            <person name="Louis A."/>
            <person name="Montfort J."/>
            <person name="Bouchez O."/>
            <person name="Roques C."/>
            <person name="Iampietro C."/>
            <person name="Lluch J."/>
            <person name="Castinel A."/>
            <person name="Donnadieu C."/>
            <person name="Desvignes T."/>
            <person name="Floi Bucao C."/>
            <person name="Jouanno E."/>
            <person name="Wen M."/>
            <person name="Mejri S."/>
            <person name="Dirks R."/>
            <person name="Jansen H."/>
            <person name="Henkel C."/>
            <person name="Chen W.J."/>
            <person name="Zahm M."/>
            <person name="Cabau C."/>
            <person name="Klopp C."/>
            <person name="Thompson A.W."/>
            <person name="Robinson-Rechavi M."/>
            <person name="Braasch I."/>
            <person name="Lecointre G."/>
            <person name="Bobe J."/>
            <person name="Postlethwait J.H."/>
            <person name="Berthelot C."/>
            <person name="Roest Crollius H."/>
            <person name="Guiguen Y."/>
        </authorList>
    </citation>
    <scope>NUCLEOTIDE SEQUENCE</scope>
    <source>
        <strain evidence="1">WJC10195</strain>
    </source>
</reference>
<organism evidence="1 2">
    <name type="scientific">Synaphobranchus kaupii</name>
    <name type="common">Kaup's arrowtooth eel</name>
    <dbReference type="NCBI Taxonomy" id="118154"/>
    <lineage>
        <taxon>Eukaryota</taxon>
        <taxon>Metazoa</taxon>
        <taxon>Chordata</taxon>
        <taxon>Craniata</taxon>
        <taxon>Vertebrata</taxon>
        <taxon>Euteleostomi</taxon>
        <taxon>Actinopterygii</taxon>
        <taxon>Neopterygii</taxon>
        <taxon>Teleostei</taxon>
        <taxon>Anguilliformes</taxon>
        <taxon>Synaphobranchidae</taxon>
        <taxon>Synaphobranchus</taxon>
    </lineage>
</organism>
<name>A0A9Q1GDM7_SYNKA</name>
<evidence type="ECO:0000313" key="2">
    <source>
        <dbReference type="Proteomes" id="UP001152622"/>
    </source>
</evidence>